<evidence type="ECO:0000313" key="2">
    <source>
        <dbReference type="EMBL" id="MEN2791164.1"/>
    </source>
</evidence>
<gene>
    <name evidence="2" type="ORF">ABC974_16135</name>
</gene>
<name>A0ABU9Y5T8_9SPHN</name>
<keyword evidence="1" id="KW-0732">Signal</keyword>
<keyword evidence="3" id="KW-1185">Reference proteome</keyword>
<dbReference type="RefSeq" id="WP_343887535.1">
    <property type="nucleotide sequence ID" value="NZ_BAAAEH010000003.1"/>
</dbReference>
<feature type="signal peptide" evidence="1">
    <location>
        <begin position="1"/>
        <end position="21"/>
    </location>
</feature>
<proteinExistence type="predicted"/>
<accession>A0ABU9Y5T8</accession>
<feature type="chain" id="PRO_5045453044" description="Rap1a immunity protein domain-containing protein" evidence="1">
    <location>
        <begin position="22"/>
        <end position="123"/>
    </location>
</feature>
<evidence type="ECO:0000313" key="3">
    <source>
        <dbReference type="Proteomes" id="UP001419910"/>
    </source>
</evidence>
<organism evidence="2 3">
    <name type="scientific">Sphingomonas oligophenolica</name>
    <dbReference type="NCBI Taxonomy" id="301154"/>
    <lineage>
        <taxon>Bacteria</taxon>
        <taxon>Pseudomonadati</taxon>
        <taxon>Pseudomonadota</taxon>
        <taxon>Alphaproteobacteria</taxon>
        <taxon>Sphingomonadales</taxon>
        <taxon>Sphingomonadaceae</taxon>
        <taxon>Sphingomonas</taxon>
    </lineage>
</organism>
<dbReference type="EMBL" id="JBDIME010000015">
    <property type="protein sequence ID" value="MEN2791164.1"/>
    <property type="molecule type" value="Genomic_DNA"/>
</dbReference>
<evidence type="ECO:0008006" key="4">
    <source>
        <dbReference type="Google" id="ProtNLM"/>
    </source>
</evidence>
<dbReference type="Proteomes" id="UP001419910">
    <property type="component" value="Unassembled WGS sequence"/>
</dbReference>
<comment type="caution">
    <text evidence="2">The sequence shown here is derived from an EMBL/GenBank/DDBJ whole genome shotgun (WGS) entry which is preliminary data.</text>
</comment>
<reference evidence="2 3" key="1">
    <citation type="submission" date="2024-05" db="EMBL/GenBank/DDBJ databases">
        <authorList>
            <person name="Liu Q."/>
            <person name="Xin Y.-H."/>
        </authorList>
    </citation>
    <scope>NUCLEOTIDE SEQUENCE [LARGE SCALE GENOMIC DNA]</scope>
    <source>
        <strain evidence="2 3">CGMCC 1.10181</strain>
    </source>
</reference>
<protein>
    <recommendedName>
        <fullName evidence="4">Rap1a immunity protein domain-containing protein</fullName>
    </recommendedName>
</protein>
<evidence type="ECO:0000256" key="1">
    <source>
        <dbReference type="SAM" id="SignalP"/>
    </source>
</evidence>
<sequence>MRGMIKAGALAFLVIPAMAQAMTVDEFLAKAAALQAKGMVAMVSPDLGLVRDEIKTAATAYRADLDGAQAAGRKPRSCPPPKGQAKIDSNTLIASFRTIPAAKRTMSVKAAFYSFMDKRYPCP</sequence>